<dbReference type="OrthoDB" id="3533623at2759"/>
<accession>A0A4U0V3Q9</accession>
<protein>
    <submittedName>
        <fullName evidence="2">Uncharacterized protein</fullName>
    </submittedName>
</protein>
<feature type="compositionally biased region" description="Low complexity" evidence="1">
    <location>
        <begin position="82"/>
        <end position="93"/>
    </location>
</feature>
<dbReference type="EMBL" id="NAJP01000019">
    <property type="protein sequence ID" value="TKA43308.1"/>
    <property type="molecule type" value="Genomic_DNA"/>
</dbReference>
<feature type="compositionally biased region" description="Low complexity" evidence="1">
    <location>
        <begin position="19"/>
        <end position="38"/>
    </location>
</feature>
<dbReference type="AlphaFoldDB" id="A0A4U0V3Q9"/>
<evidence type="ECO:0000256" key="1">
    <source>
        <dbReference type="SAM" id="MobiDB-lite"/>
    </source>
</evidence>
<feature type="region of interest" description="Disordered" evidence="1">
    <location>
        <begin position="74"/>
        <end position="99"/>
    </location>
</feature>
<feature type="compositionally biased region" description="Polar residues" evidence="1">
    <location>
        <begin position="352"/>
        <end position="369"/>
    </location>
</feature>
<sequence length="487" mass="53822">MSAFQQQQQQQQHLRSDSSDTSSYGSNGSAGSTGSSGSGSSYQLILDHILTYPGSYEIPLRTMYTLNCAPRVQPMQNRHGASSSTSSSPTQPQGPWHDNQATQTFTESLMTQISQLPNQPSSLPPHFITSFVLRCFPSDLLCVDFPQALTGLDYLKDLETRRRREVAGAMSRLAIDRTTLELDGDSLSDRYPGVKQWVGDINEKERKVEALYTQVYVALRRWILVNEMALLPFSKHNCIAMLNTLYPPAISTPPTSKLTPAVLQKQRQGFFRYILSVEQKGPQILSTLMDQGKVTGEVNGWHSVTRTLGMYLQLANSVIVECAEIVDVQDVSPQKTRVSTGSRTARKVDSGVSFNGSEQLSRRGSSNGEAISPVEPPPRPKTPSGFRNGTTLEKLARGLKGIGRSRTDVTEMVDIPAHPPPPPSPGPDRTRGLRKMRSLGSLDSRKTSPKLPDAPSFDADVMRLHRMKYEAGNVAEQKFGRRQHHEV</sequence>
<organism evidence="2 3">
    <name type="scientific">Friedmanniomyces endolithicus</name>
    <dbReference type="NCBI Taxonomy" id="329885"/>
    <lineage>
        <taxon>Eukaryota</taxon>
        <taxon>Fungi</taxon>
        <taxon>Dikarya</taxon>
        <taxon>Ascomycota</taxon>
        <taxon>Pezizomycotina</taxon>
        <taxon>Dothideomycetes</taxon>
        <taxon>Dothideomycetidae</taxon>
        <taxon>Mycosphaerellales</taxon>
        <taxon>Teratosphaeriaceae</taxon>
        <taxon>Friedmanniomyces</taxon>
    </lineage>
</organism>
<feature type="region of interest" description="Disordered" evidence="1">
    <location>
        <begin position="332"/>
        <end position="457"/>
    </location>
</feature>
<feature type="compositionally biased region" description="Polar residues" evidence="1">
    <location>
        <begin position="332"/>
        <end position="343"/>
    </location>
</feature>
<gene>
    <name evidence="2" type="ORF">B0A54_05789</name>
</gene>
<evidence type="ECO:0000313" key="3">
    <source>
        <dbReference type="Proteomes" id="UP000310066"/>
    </source>
</evidence>
<dbReference type="STRING" id="329885.A0A4U0V3Q9"/>
<name>A0A4U0V3Q9_9PEZI</name>
<feature type="region of interest" description="Disordered" evidence="1">
    <location>
        <begin position="1"/>
        <end position="38"/>
    </location>
</feature>
<feature type="compositionally biased region" description="Low complexity" evidence="1">
    <location>
        <begin position="1"/>
        <end position="12"/>
    </location>
</feature>
<reference evidence="2 3" key="1">
    <citation type="submission" date="2017-03" db="EMBL/GenBank/DDBJ databases">
        <title>Genomes of endolithic fungi from Antarctica.</title>
        <authorList>
            <person name="Coleine C."/>
            <person name="Masonjones S."/>
            <person name="Stajich J.E."/>
        </authorList>
    </citation>
    <scope>NUCLEOTIDE SEQUENCE [LARGE SCALE GENOMIC DNA]</scope>
    <source>
        <strain evidence="2 3">CCFEE 5311</strain>
    </source>
</reference>
<evidence type="ECO:0000313" key="2">
    <source>
        <dbReference type="EMBL" id="TKA43308.1"/>
    </source>
</evidence>
<feature type="compositionally biased region" description="Pro residues" evidence="1">
    <location>
        <begin position="417"/>
        <end position="426"/>
    </location>
</feature>
<dbReference type="Proteomes" id="UP000310066">
    <property type="component" value="Unassembled WGS sequence"/>
</dbReference>
<proteinExistence type="predicted"/>
<comment type="caution">
    <text evidence="2">The sequence shown here is derived from an EMBL/GenBank/DDBJ whole genome shotgun (WGS) entry which is preliminary data.</text>
</comment>